<sequence length="390" mass="43126">MEETYGSRIQAQIHHHPLARRSASPGANFSLHDLAADEIHDLVDAYLRCWLGPLYDAEEAAQKERVLKKEDEEEEGIEKRQLPPEVQLVLWPEDTVKLMESDPSMKLEVPPFILEDRSYIITVGDLTTKDKKIASAIKTLRGSARQRHGTDGSSGHARKKKSSQTTCSHCPPPPPRTHIPPASPSQLEDERPGRTSRPAGQPTHSQCPPPPPATCTHVHPASPSQSEDERTGRTAHPVGRLASHPARSHPPPPPPPPPCTHIRPASPAQSEVEDVPLHVPRNSTTGPVHPVNCPSCMHSDWPRPATTTVHESNDKPHRCRPRPANPPLCRVDKRRCPQATYSGSKEVEQEPSKCVRSAGESLQHLERGRLGSRQHTYKDSGFYSSSTDHH</sequence>
<feature type="region of interest" description="Disordered" evidence="1">
    <location>
        <begin position="306"/>
        <end position="390"/>
    </location>
</feature>
<feature type="compositionally biased region" description="Pro residues" evidence="1">
    <location>
        <begin position="170"/>
        <end position="183"/>
    </location>
</feature>
<evidence type="ECO:0000313" key="2">
    <source>
        <dbReference type="EMBL" id="KIJ65266.1"/>
    </source>
</evidence>
<name>A0A0C9WFY9_9AGAM</name>
<gene>
    <name evidence="2" type="ORF">HYDPIDRAFT_27984</name>
</gene>
<feature type="region of interest" description="Disordered" evidence="1">
    <location>
        <begin position="139"/>
        <end position="273"/>
    </location>
</feature>
<keyword evidence="3" id="KW-1185">Reference proteome</keyword>
<evidence type="ECO:0000313" key="3">
    <source>
        <dbReference type="Proteomes" id="UP000053820"/>
    </source>
</evidence>
<proteinExistence type="predicted"/>
<protein>
    <submittedName>
        <fullName evidence="2">Uncharacterized protein</fullName>
    </submittedName>
</protein>
<organism evidence="2 3">
    <name type="scientific">Hydnomerulius pinastri MD-312</name>
    <dbReference type="NCBI Taxonomy" id="994086"/>
    <lineage>
        <taxon>Eukaryota</taxon>
        <taxon>Fungi</taxon>
        <taxon>Dikarya</taxon>
        <taxon>Basidiomycota</taxon>
        <taxon>Agaricomycotina</taxon>
        <taxon>Agaricomycetes</taxon>
        <taxon>Agaricomycetidae</taxon>
        <taxon>Boletales</taxon>
        <taxon>Boletales incertae sedis</taxon>
        <taxon>Leucogyrophana</taxon>
    </lineage>
</organism>
<dbReference type="EMBL" id="KN839844">
    <property type="protein sequence ID" value="KIJ65266.1"/>
    <property type="molecule type" value="Genomic_DNA"/>
</dbReference>
<evidence type="ECO:0000256" key="1">
    <source>
        <dbReference type="SAM" id="MobiDB-lite"/>
    </source>
</evidence>
<reference evidence="2 3" key="1">
    <citation type="submission" date="2014-04" db="EMBL/GenBank/DDBJ databases">
        <title>Evolutionary Origins and Diversification of the Mycorrhizal Mutualists.</title>
        <authorList>
            <consortium name="DOE Joint Genome Institute"/>
            <consortium name="Mycorrhizal Genomics Consortium"/>
            <person name="Kohler A."/>
            <person name="Kuo A."/>
            <person name="Nagy L.G."/>
            <person name="Floudas D."/>
            <person name="Copeland A."/>
            <person name="Barry K.W."/>
            <person name="Cichocki N."/>
            <person name="Veneault-Fourrey C."/>
            <person name="LaButti K."/>
            <person name="Lindquist E.A."/>
            <person name="Lipzen A."/>
            <person name="Lundell T."/>
            <person name="Morin E."/>
            <person name="Murat C."/>
            <person name="Riley R."/>
            <person name="Ohm R."/>
            <person name="Sun H."/>
            <person name="Tunlid A."/>
            <person name="Henrissat B."/>
            <person name="Grigoriev I.V."/>
            <person name="Hibbett D.S."/>
            <person name="Martin F."/>
        </authorList>
    </citation>
    <scope>NUCLEOTIDE SEQUENCE [LARGE SCALE GENOMIC DNA]</scope>
    <source>
        <strain evidence="2 3">MD-312</strain>
    </source>
</reference>
<accession>A0A0C9WFY9</accession>
<dbReference type="HOGENOM" id="CLU_707985_0_0_1"/>
<dbReference type="AlphaFoldDB" id="A0A0C9WFY9"/>
<dbReference type="Proteomes" id="UP000053820">
    <property type="component" value="Unassembled WGS sequence"/>
</dbReference>
<feature type="compositionally biased region" description="Pro residues" evidence="1">
    <location>
        <begin position="248"/>
        <end position="259"/>
    </location>
</feature>